<proteinExistence type="predicted"/>
<feature type="chain" id="PRO_5047267279" evidence="1">
    <location>
        <begin position="20"/>
        <end position="258"/>
    </location>
</feature>
<name>A0ABW7F4V3_9BURK</name>
<feature type="signal peptide" evidence="1">
    <location>
        <begin position="1"/>
        <end position="19"/>
    </location>
</feature>
<dbReference type="RefSeq" id="WP_394478372.1">
    <property type="nucleotide sequence ID" value="NZ_JBIGHV010000003.1"/>
</dbReference>
<evidence type="ECO:0000313" key="3">
    <source>
        <dbReference type="EMBL" id="MFG6430257.1"/>
    </source>
</evidence>
<dbReference type="EMBL" id="JBIGHV010000003">
    <property type="protein sequence ID" value="MFG6430257.1"/>
    <property type="molecule type" value="Genomic_DNA"/>
</dbReference>
<feature type="domain" description="Ice-binding protein C-terminal" evidence="2">
    <location>
        <begin position="226"/>
        <end position="243"/>
    </location>
</feature>
<protein>
    <submittedName>
        <fullName evidence="3">PEP-CTERM sorting domain-containing protein</fullName>
    </submittedName>
</protein>
<dbReference type="Pfam" id="PF07589">
    <property type="entry name" value="PEP-CTERM"/>
    <property type="match status" value="1"/>
</dbReference>
<gene>
    <name evidence="3" type="ORF">ACG00Y_10055</name>
</gene>
<dbReference type="InterPro" id="IPR013424">
    <property type="entry name" value="Ice-binding_C"/>
</dbReference>
<reference evidence="3 4" key="1">
    <citation type="submission" date="2024-08" db="EMBL/GenBank/DDBJ databases">
        <authorList>
            <person name="Lu H."/>
        </authorList>
    </citation>
    <scope>NUCLEOTIDE SEQUENCE [LARGE SCALE GENOMIC DNA]</scope>
    <source>
        <strain evidence="3 4">LYH14W</strain>
    </source>
</reference>
<evidence type="ECO:0000259" key="2">
    <source>
        <dbReference type="Pfam" id="PF07589"/>
    </source>
</evidence>
<evidence type="ECO:0000256" key="1">
    <source>
        <dbReference type="SAM" id="SignalP"/>
    </source>
</evidence>
<keyword evidence="4" id="KW-1185">Reference proteome</keyword>
<evidence type="ECO:0000313" key="4">
    <source>
        <dbReference type="Proteomes" id="UP001606210"/>
    </source>
</evidence>
<comment type="caution">
    <text evidence="3">The sequence shown here is derived from an EMBL/GenBank/DDBJ whole genome shotgun (WGS) entry which is preliminary data.</text>
</comment>
<organism evidence="3 4">
    <name type="scientific">Pelomonas parva</name>
    <dbReference type="NCBI Taxonomy" id="3299032"/>
    <lineage>
        <taxon>Bacteria</taxon>
        <taxon>Pseudomonadati</taxon>
        <taxon>Pseudomonadota</taxon>
        <taxon>Betaproteobacteria</taxon>
        <taxon>Burkholderiales</taxon>
        <taxon>Sphaerotilaceae</taxon>
        <taxon>Roseateles</taxon>
    </lineage>
</organism>
<accession>A0ABW7F4V3</accession>
<dbReference type="Proteomes" id="UP001606210">
    <property type="component" value="Unassembled WGS sequence"/>
</dbReference>
<keyword evidence="1" id="KW-0732">Signal</keyword>
<sequence length="258" mass="27368">MKPLLISLLLASTSLTATARQPTGTTGVYASAGGSTTGGLGQAAAANSFANVNVKAEASASLIDGSLHALAWSSNNPTLPRGCRPDLLHCNWGTSAEVWYHDTITLEGGADIEGIAIPWHWSVNGTTTRGKWWSGAAAYSYFYIGTNPEGWRTATYLDVKNQSREITNTFQLPGQGESLKLYIYASLTTFAEGGAVADYSHTGRFSWDLPEGLSYASASGRFMTAPVPEPASYALMLAGLAVLPWARQRLRLSAARAG</sequence>